<dbReference type="PROSITE" id="PS51371">
    <property type="entry name" value="CBS"/>
    <property type="match status" value="2"/>
</dbReference>
<evidence type="ECO:0000256" key="9">
    <source>
        <dbReference type="PROSITE-ProRule" id="PRU01193"/>
    </source>
</evidence>
<evidence type="ECO:0000256" key="3">
    <source>
        <dbReference type="ARBA" id="ARBA00022692"/>
    </source>
</evidence>
<feature type="transmembrane region" description="Helical" evidence="10">
    <location>
        <begin position="6"/>
        <end position="24"/>
    </location>
</feature>
<sequence>MNEIPIAHLFLFTILILLSAYFSVTETSFSSVNKIRLKNSGEKGNKGAKKALGIAENFDEALSTILVGNNLANIAAATLSAQISTDIWGPKLGVIISTVGVTILVLVIGDILPKSLAKENAEFCSIKTAGSLALLMRICKPVTWIFIKIRVIASKLIRSKPNNESLTEEEIKVMVEISEQEGVIKKQDKELVHRSLELNDLVAGDIIIPRKDIIAADVNTNFDEITDIFFRENHPRIPVYEDNIDNIIGILSARVFYANLIKKEHHSIRPLLREPFYLPESEKVSEMLPKLQRHKKHMAIVTDEYGQTAGIITLDDILEKIVGKIWDDENGVSLQERTPNQFVKADYPLVSFVKDYDLIKPSTKYHTLGGWLTEMFGKVPKVGEEFNYQNIKLKIVKVDKKGIISIEILKKTGQNNSKS</sequence>
<dbReference type="InterPro" id="IPR000644">
    <property type="entry name" value="CBS_dom"/>
</dbReference>
<feature type="domain" description="CNNM transmembrane" evidence="12">
    <location>
        <begin position="1"/>
        <end position="188"/>
    </location>
</feature>
<reference evidence="13 14" key="1">
    <citation type="submission" date="2020-07" db="EMBL/GenBank/DDBJ databases">
        <title>Alkalicella. sp. LB2 genome.</title>
        <authorList>
            <person name="Postec A."/>
            <person name="Quemeneur M."/>
        </authorList>
    </citation>
    <scope>NUCLEOTIDE SEQUENCE [LARGE SCALE GENOMIC DNA]</scope>
    <source>
        <strain evidence="13 14">LB2</strain>
    </source>
</reference>
<dbReference type="SMART" id="SM00116">
    <property type="entry name" value="CBS"/>
    <property type="match status" value="2"/>
</dbReference>
<dbReference type="Pfam" id="PF00571">
    <property type="entry name" value="CBS"/>
    <property type="match status" value="2"/>
</dbReference>
<dbReference type="PANTHER" id="PTHR22777">
    <property type="entry name" value="HEMOLYSIN-RELATED"/>
    <property type="match status" value="1"/>
</dbReference>
<dbReference type="SUPFAM" id="SSF54631">
    <property type="entry name" value="CBS-domain pair"/>
    <property type="match status" value="1"/>
</dbReference>
<feature type="domain" description="CBS" evidence="11">
    <location>
        <begin position="207"/>
        <end position="268"/>
    </location>
</feature>
<dbReference type="EMBL" id="CP058559">
    <property type="protein sequence ID" value="QNO14661.1"/>
    <property type="molecule type" value="Genomic_DNA"/>
</dbReference>
<evidence type="ECO:0000313" key="13">
    <source>
        <dbReference type="EMBL" id="QNO14661.1"/>
    </source>
</evidence>
<dbReference type="RefSeq" id="WP_213168538.1">
    <property type="nucleotide sequence ID" value="NZ_CP058559.1"/>
</dbReference>
<evidence type="ECO:0000256" key="1">
    <source>
        <dbReference type="ARBA" id="ARBA00004141"/>
    </source>
</evidence>
<dbReference type="InterPro" id="IPR002550">
    <property type="entry name" value="CNNM"/>
</dbReference>
<evidence type="ECO:0000256" key="7">
    <source>
        <dbReference type="ARBA" id="ARBA00023136"/>
    </source>
</evidence>
<keyword evidence="14" id="KW-1185">Reference proteome</keyword>
<dbReference type="Proteomes" id="UP000516160">
    <property type="component" value="Chromosome"/>
</dbReference>
<feature type="transmembrane region" description="Helical" evidence="10">
    <location>
        <begin position="92"/>
        <end position="112"/>
    </location>
</feature>
<dbReference type="InterPro" id="IPR036318">
    <property type="entry name" value="FAD-bd_PCMH-like_sf"/>
</dbReference>
<evidence type="ECO:0000259" key="12">
    <source>
        <dbReference type="PROSITE" id="PS51846"/>
    </source>
</evidence>
<evidence type="ECO:0000256" key="5">
    <source>
        <dbReference type="ARBA" id="ARBA00022989"/>
    </source>
</evidence>
<dbReference type="SUPFAM" id="SSF56176">
    <property type="entry name" value="FAD-binding/transporter-associated domain-like"/>
    <property type="match status" value="1"/>
</dbReference>
<keyword evidence="4" id="KW-0677">Repeat</keyword>
<keyword evidence="3 9" id="KW-0812">Transmembrane</keyword>
<comment type="subcellular location">
    <subcellularLocation>
        <location evidence="1">Membrane</location>
        <topology evidence="1">Multi-pass membrane protein</topology>
    </subcellularLocation>
</comment>
<proteinExistence type="inferred from homology"/>
<evidence type="ECO:0000313" key="14">
    <source>
        <dbReference type="Proteomes" id="UP000516160"/>
    </source>
</evidence>
<evidence type="ECO:0000256" key="8">
    <source>
        <dbReference type="PROSITE-ProRule" id="PRU00703"/>
    </source>
</evidence>
<evidence type="ECO:0000256" key="6">
    <source>
        <dbReference type="ARBA" id="ARBA00023122"/>
    </source>
</evidence>
<evidence type="ECO:0000259" key="11">
    <source>
        <dbReference type="PROSITE" id="PS51371"/>
    </source>
</evidence>
<dbReference type="PANTHER" id="PTHR22777:SF17">
    <property type="entry name" value="UPF0053 PROTEIN SLL0260"/>
    <property type="match status" value="1"/>
</dbReference>
<dbReference type="InterPro" id="IPR016169">
    <property type="entry name" value="FAD-bd_PCMH_sub2"/>
</dbReference>
<keyword evidence="7 9" id="KW-0472">Membrane</keyword>
<dbReference type="FunFam" id="3.10.580.10:FF:000002">
    <property type="entry name" value="Magnesium/cobalt efflux protein CorC"/>
    <property type="match status" value="1"/>
</dbReference>
<dbReference type="InterPro" id="IPR005170">
    <property type="entry name" value="Transptr-assoc_dom"/>
</dbReference>
<comment type="similarity">
    <text evidence="2">Belongs to the UPF0053 family.</text>
</comment>
<dbReference type="InterPro" id="IPR046342">
    <property type="entry name" value="CBS_dom_sf"/>
</dbReference>
<dbReference type="Pfam" id="PF03471">
    <property type="entry name" value="CorC_HlyC"/>
    <property type="match status" value="1"/>
</dbReference>
<dbReference type="Gene3D" id="3.30.465.10">
    <property type="match status" value="1"/>
</dbReference>
<evidence type="ECO:0000256" key="4">
    <source>
        <dbReference type="ARBA" id="ARBA00022737"/>
    </source>
</evidence>
<accession>A0A7G9W7J9</accession>
<dbReference type="PROSITE" id="PS51846">
    <property type="entry name" value="CNNM"/>
    <property type="match status" value="1"/>
</dbReference>
<organism evidence="13 14">
    <name type="scientific">Alkalicella caledoniensis</name>
    <dbReference type="NCBI Taxonomy" id="2731377"/>
    <lineage>
        <taxon>Bacteria</taxon>
        <taxon>Bacillati</taxon>
        <taxon>Bacillota</taxon>
        <taxon>Clostridia</taxon>
        <taxon>Eubacteriales</taxon>
        <taxon>Proteinivoracaceae</taxon>
        <taxon>Alkalicella</taxon>
    </lineage>
</organism>
<dbReference type="Gene3D" id="3.10.580.10">
    <property type="entry name" value="CBS-domain"/>
    <property type="match status" value="1"/>
</dbReference>
<protein>
    <submittedName>
        <fullName evidence="13">HlyC/CorC family transporter</fullName>
    </submittedName>
</protein>
<gene>
    <name evidence="13" type="ORF">HYG86_07605</name>
</gene>
<dbReference type="KEGG" id="acae:HYG86_07605"/>
<dbReference type="AlphaFoldDB" id="A0A7G9W7J9"/>
<dbReference type="CDD" id="cd04590">
    <property type="entry name" value="CBS_pair_CorC_HlyC_assoc"/>
    <property type="match status" value="1"/>
</dbReference>
<name>A0A7G9W7J9_ALKCA</name>
<dbReference type="GO" id="GO:0050660">
    <property type="term" value="F:flavin adenine dinucleotide binding"/>
    <property type="evidence" value="ECO:0007669"/>
    <property type="project" value="InterPro"/>
</dbReference>
<feature type="domain" description="CBS" evidence="11">
    <location>
        <begin position="271"/>
        <end position="329"/>
    </location>
</feature>
<dbReference type="GO" id="GO:0005886">
    <property type="term" value="C:plasma membrane"/>
    <property type="evidence" value="ECO:0007669"/>
    <property type="project" value="TreeGrafter"/>
</dbReference>
<evidence type="ECO:0000256" key="10">
    <source>
        <dbReference type="SAM" id="Phobius"/>
    </source>
</evidence>
<dbReference type="SMART" id="SM01091">
    <property type="entry name" value="CorC_HlyC"/>
    <property type="match status" value="1"/>
</dbReference>
<keyword evidence="6 8" id="KW-0129">CBS domain</keyword>
<keyword evidence="5 9" id="KW-1133">Transmembrane helix</keyword>
<evidence type="ECO:0000256" key="2">
    <source>
        <dbReference type="ARBA" id="ARBA00006337"/>
    </source>
</evidence>
<dbReference type="Pfam" id="PF01595">
    <property type="entry name" value="CNNM"/>
    <property type="match status" value="1"/>
</dbReference>
<dbReference type="InterPro" id="IPR044751">
    <property type="entry name" value="Ion_transp-like_CBS"/>
</dbReference>